<organism evidence="5 6">
    <name type="scientific">Hemibagrus guttatus</name>
    <dbReference type="NCBI Taxonomy" id="175788"/>
    <lineage>
        <taxon>Eukaryota</taxon>
        <taxon>Metazoa</taxon>
        <taxon>Chordata</taxon>
        <taxon>Craniata</taxon>
        <taxon>Vertebrata</taxon>
        <taxon>Euteleostomi</taxon>
        <taxon>Actinopterygii</taxon>
        <taxon>Neopterygii</taxon>
        <taxon>Teleostei</taxon>
        <taxon>Ostariophysi</taxon>
        <taxon>Siluriformes</taxon>
        <taxon>Bagridae</taxon>
        <taxon>Hemibagrus</taxon>
    </lineage>
</organism>
<dbReference type="Proteomes" id="UP001274896">
    <property type="component" value="Unassembled WGS sequence"/>
</dbReference>
<feature type="compositionally biased region" description="Basic and acidic residues" evidence="3">
    <location>
        <begin position="16"/>
        <end position="31"/>
    </location>
</feature>
<dbReference type="GO" id="GO:0030246">
    <property type="term" value="F:carbohydrate binding"/>
    <property type="evidence" value="ECO:0007669"/>
    <property type="project" value="UniProtKB-KW"/>
</dbReference>
<sequence length="258" mass="28549">MDPTATQRPQQSGGAEDVHSRAAEPSDDHSRAAGPSDVHRRAAAPSNDPPPSTRAERRPPTYDGSGATCPSRWGLELPKGRKGGSKVLPELSSAGNGWDGTPHGSYIMGRRPPQEHRQSESWSKQNTKQTCALCEEGWKSLGLKCYYFSTDKLNWTQGRDLCVEKGGHLVIITNQPEQEFVASQIGETHWIGLNDLETEGQWMWVNNEPLNERDVTRPGKPDEPDNWKEEDPAGENCAALGHENGWEQKHSPGVQLHF</sequence>
<accession>A0AAE0PQN6</accession>
<dbReference type="PROSITE" id="PS50041">
    <property type="entry name" value="C_TYPE_LECTIN_2"/>
    <property type="match status" value="1"/>
</dbReference>
<evidence type="ECO:0000313" key="6">
    <source>
        <dbReference type="Proteomes" id="UP001274896"/>
    </source>
</evidence>
<proteinExistence type="predicted"/>
<keyword evidence="6" id="KW-1185">Reference proteome</keyword>
<dbReference type="InterPro" id="IPR033989">
    <property type="entry name" value="CD209-like_CTLD"/>
</dbReference>
<dbReference type="EMBL" id="JAUCMX010000031">
    <property type="protein sequence ID" value="KAK3506439.1"/>
    <property type="molecule type" value="Genomic_DNA"/>
</dbReference>
<dbReference type="InterPro" id="IPR051379">
    <property type="entry name" value="C-type_Lectin_Receptor_IMM"/>
</dbReference>
<dbReference type="CDD" id="cd03590">
    <property type="entry name" value="CLECT_DC-SIGN_like"/>
    <property type="match status" value="1"/>
</dbReference>
<dbReference type="InterPro" id="IPR016187">
    <property type="entry name" value="CTDL_fold"/>
</dbReference>
<evidence type="ECO:0000256" key="2">
    <source>
        <dbReference type="ARBA" id="ARBA00023157"/>
    </source>
</evidence>
<dbReference type="PANTHER" id="PTHR46746">
    <property type="entry name" value="KILLER CELL LECTIN-LIKE RECEPTOR SUBFAMILY F MEMBER 2"/>
    <property type="match status" value="1"/>
</dbReference>
<dbReference type="AlphaFoldDB" id="A0AAE0PQN6"/>
<keyword evidence="2" id="KW-1015">Disulfide bond</keyword>
<comment type="caution">
    <text evidence="5">The sequence shown here is derived from an EMBL/GenBank/DDBJ whole genome shotgun (WGS) entry which is preliminary data.</text>
</comment>
<dbReference type="SMART" id="SM00034">
    <property type="entry name" value="CLECT"/>
    <property type="match status" value="1"/>
</dbReference>
<dbReference type="PANTHER" id="PTHR46746:SF9">
    <property type="entry name" value="CD209 ANTIGEN-LIKE PROTEIN C-LIKE"/>
    <property type="match status" value="1"/>
</dbReference>
<evidence type="ECO:0000313" key="5">
    <source>
        <dbReference type="EMBL" id="KAK3506439.1"/>
    </source>
</evidence>
<dbReference type="InterPro" id="IPR001304">
    <property type="entry name" value="C-type_lectin-like"/>
</dbReference>
<dbReference type="InterPro" id="IPR016186">
    <property type="entry name" value="C-type_lectin-like/link_sf"/>
</dbReference>
<evidence type="ECO:0000256" key="1">
    <source>
        <dbReference type="ARBA" id="ARBA00022734"/>
    </source>
</evidence>
<reference evidence="5" key="1">
    <citation type="submission" date="2023-06" db="EMBL/GenBank/DDBJ databases">
        <title>Male Hemibagrus guttatus genome.</title>
        <authorList>
            <person name="Bian C."/>
        </authorList>
    </citation>
    <scope>NUCLEOTIDE SEQUENCE</scope>
    <source>
        <strain evidence="5">Male_cb2023</strain>
        <tissue evidence="5">Muscle</tissue>
    </source>
</reference>
<feature type="region of interest" description="Disordered" evidence="3">
    <location>
        <begin position="210"/>
        <end position="239"/>
    </location>
</feature>
<dbReference type="Gene3D" id="3.10.100.10">
    <property type="entry name" value="Mannose-Binding Protein A, subunit A"/>
    <property type="match status" value="1"/>
</dbReference>
<keyword evidence="1" id="KW-0430">Lectin</keyword>
<dbReference type="SUPFAM" id="SSF56436">
    <property type="entry name" value="C-type lectin-like"/>
    <property type="match status" value="1"/>
</dbReference>
<protein>
    <recommendedName>
        <fullName evidence="4">C-type lectin domain-containing protein</fullName>
    </recommendedName>
</protein>
<feature type="region of interest" description="Disordered" evidence="3">
    <location>
        <begin position="1"/>
        <end position="125"/>
    </location>
</feature>
<feature type="compositionally biased region" description="Basic and acidic residues" evidence="3">
    <location>
        <begin position="210"/>
        <end position="231"/>
    </location>
</feature>
<gene>
    <name evidence="5" type="ORF">QTP70_017065</name>
</gene>
<feature type="compositionally biased region" description="Polar residues" evidence="3">
    <location>
        <begin position="1"/>
        <end position="13"/>
    </location>
</feature>
<dbReference type="Pfam" id="PF00059">
    <property type="entry name" value="Lectin_C"/>
    <property type="match status" value="1"/>
</dbReference>
<evidence type="ECO:0000256" key="3">
    <source>
        <dbReference type="SAM" id="MobiDB-lite"/>
    </source>
</evidence>
<evidence type="ECO:0000259" key="4">
    <source>
        <dbReference type="PROSITE" id="PS50041"/>
    </source>
</evidence>
<feature type="domain" description="C-type lectin" evidence="4">
    <location>
        <begin position="141"/>
        <end position="247"/>
    </location>
</feature>
<name>A0AAE0PQN6_9TELE</name>